<proteinExistence type="predicted"/>
<name>A0A158DXS8_9BURK</name>
<keyword evidence="2" id="KW-1185">Reference proteome</keyword>
<dbReference type="Proteomes" id="UP000054911">
    <property type="component" value="Unassembled WGS sequence"/>
</dbReference>
<evidence type="ECO:0000313" key="1">
    <source>
        <dbReference type="EMBL" id="SAK99435.1"/>
    </source>
</evidence>
<dbReference type="EMBL" id="FCOE02000053">
    <property type="protein sequence ID" value="SAK99435.1"/>
    <property type="molecule type" value="Genomic_DNA"/>
</dbReference>
<comment type="caution">
    <text evidence="1">The sequence shown here is derived from an EMBL/GenBank/DDBJ whole genome shotgun (WGS) entry which is preliminary data.</text>
</comment>
<accession>A0A158DXS8</accession>
<gene>
    <name evidence="1" type="ORF">AWB80_07658</name>
</gene>
<dbReference type="STRING" id="1777141.AWB80_07658"/>
<dbReference type="AlphaFoldDB" id="A0A158DXS8"/>
<protein>
    <submittedName>
        <fullName evidence="1">Uncharacterized protein</fullName>
    </submittedName>
</protein>
<reference evidence="1" key="1">
    <citation type="submission" date="2016-01" db="EMBL/GenBank/DDBJ databases">
        <authorList>
            <person name="Peeters C."/>
        </authorList>
    </citation>
    <scope>NUCLEOTIDE SEQUENCE [LARGE SCALE GENOMIC DNA]</scope>
    <source>
        <strain evidence="1">LMG 29323</strain>
    </source>
</reference>
<organism evidence="1 2">
    <name type="scientific">Caballeronia pedi</name>
    <dbReference type="NCBI Taxonomy" id="1777141"/>
    <lineage>
        <taxon>Bacteria</taxon>
        <taxon>Pseudomonadati</taxon>
        <taxon>Pseudomonadota</taxon>
        <taxon>Betaproteobacteria</taxon>
        <taxon>Burkholderiales</taxon>
        <taxon>Burkholderiaceae</taxon>
        <taxon>Caballeronia</taxon>
    </lineage>
</organism>
<sequence length="64" mass="7478">MPQLLTHYWRMREVRPAMNPCACETPRRDEEASRAERLEYIALFAQAGYFNMGSAVDLFQPPPF</sequence>
<evidence type="ECO:0000313" key="2">
    <source>
        <dbReference type="Proteomes" id="UP000054911"/>
    </source>
</evidence>
<dbReference type="RefSeq" id="WP_061179856.1">
    <property type="nucleotide sequence ID" value="NZ_FCOE02000053.1"/>
</dbReference>
<dbReference type="OrthoDB" id="9133649at2"/>